<evidence type="ECO:0000313" key="4">
    <source>
        <dbReference type="Proteomes" id="UP000029121"/>
    </source>
</evidence>
<reference evidence="4" key="1">
    <citation type="journal article" date="2013" name="Nat. Genet.">
        <title>The Capsella rubella genome and the genomic consequences of rapid mating system evolution.</title>
        <authorList>
            <person name="Slotte T."/>
            <person name="Hazzouri K.M."/>
            <person name="Agren J.A."/>
            <person name="Koenig D."/>
            <person name="Maumus F."/>
            <person name="Guo Y.L."/>
            <person name="Steige K."/>
            <person name="Platts A.E."/>
            <person name="Escobar J.S."/>
            <person name="Newman L.K."/>
            <person name="Wang W."/>
            <person name="Mandakova T."/>
            <person name="Vello E."/>
            <person name="Smith L.M."/>
            <person name="Henz S.R."/>
            <person name="Steffen J."/>
            <person name="Takuno S."/>
            <person name="Brandvain Y."/>
            <person name="Coop G."/>
            <person name="Andolfatto P."/>
            <person name="Hu T.T."/>
            <person name="Blanchette M."/>
            <person name="Clark R.M."/>
            <person name="Quesneville H."/>
            <person name="Nordborg M."/>
            <person name="Gaut B.S."/>
            <person name="Lysak M.A."/>
            <person name="Jenkins J."/>
            <person name="Grimwood J."/>
            <person name="Chapman J."/>
            <person name="Prochnik S."/>
            <person name="Shu S."/>
            <person name="Rokhsar D."/>
            <person name="Schmutz J."/>
            <person name="Weigel D."/>
            <person name="Wright S.I."/>
        </authorList>
    </citation>
    <scope>NUCLEOTIDE SEQUENCE [LARGE SCALE GENOMIC DNA]</scope>
    <source>
        <strain evidence="4">cv. Monte Gargano</strain>
    </source>
</reference>
<feature type="chain" id="PRO_5004342048" description="Pectinesterase inhibitor domain-containing protein" evidence="1">
    <location>
        <begin position="27"/>
        <end position="175"/>
    </location>
</feature>
<dbReference type="PANTHER" id="PTHR31890:SF9">
    <property type="entry name" value="PLANT INVERTASE_PECTIN METHYLESTERASE INHIBITOR SUPERFAMILY PROTEIN"/>
    <property type="match status" value="1"/>
</dbReference>
<evidence type="ECO:0000259" key="2">
    <source>
        <dbReference type="SMART" id="SM00856"/>
    </source>
</evidence>
<dbReference type="SUPFAM" id="SSF101148">
    <property type="entry name" value="Plant invertase/pectin methylesterase inhibitor"/>
    <property type="match status" value="1"/>
</dbReference>
<dbReference type="Pfam" id="PF04043">
    <property type="entry name" value="PMEI"/>
    <property type="match status" value="1"/>
</dbReference>
<dbReference type="OrthoDB" id="1094634at2759"/>
<dbReference type="InterPro" id="IPR006501">
    <property type="entry name" value="Pectinesterase_inhib_dom"/>
</dbReference>
<dbReference type="AlphaFoldDB" id="R0GNJ0"/>
<feature type="signal peptide" evidence="1">
    <location>
        <begin position="1"/>
        <end position="26"/>
    </location>
</feature>
<gene>
    <name evidence="3" type="ORF">CARUB_v10028482mg</name>
</gene>
<keyword evidence="4" id="KW-1185">Reference proteome</keyword>
<dbReference type="SMART" id="SM00856">
    <property type="entry name" value="PMEI"/>
    <property type="match status" value="1"/>
</dbReference>
<accession>R0GNJ0</accession>
<feature type="domain" description="Pectinesterase inhibitor" evidence="2">
    <location>
        <begin position="25"/>
        <end position="167"/>
    </location>
</feature>
<organism evidence="3 4">
    <name type="scientific">Capsella rubella</name>
    <dbReference type="NCBI Taxonomy" id="81985"/>
    <lineage>
        <taxon>Eukaryota</taxon>
        <taxon>Viridiplantae</taxon>
        <taxon>Streptophyta</taxon>
        <taxon>Embryophyta</taxon>
        <taxon>Tracheophyta</taxon>
        <taxon>Spermatophyta</taxon>
        <taxon>Magnoliopsida</taxon>
        <taxon>eudicotyledons</taxon>
        <taxon>Gunneridae</taxon>
        <taxon>Pentapetalae</taxon>
        <taxon>rosids</taxon>
        <taxon>malvids</taxon>
        <taxon>Brassicales</taxon>
        <taxon>Brassicaceae</taxon>
        <taxon>Camelineae</taxon>
        <taxon>Capsella</taxon>
    </lineage>
</organism>
<evidence type="ECO:0000313" key="3">
    <source>
        <dbReference type="EMBL" id="EOA12758.1"/>
    </source>
</evidence>
<dbReference type="GO" id="GO:0004857">
    <property type="term" value="F:enzyme inhibitor activity"/>
    <property type="evidence" value="ECO:0007669"/>
    <property type="project" value="InterPro"/>
</dbReference>
<dbReference type="Gene3D" id="1.20.140.40">
    <property type="entry name" value="Invertase/pectin methylesterase inhibitor family protein"/>
    <property type="match status" value="1"/>
</dbReference>
<dbReference type="PANTHER" id="PTHR31890">
    <property type="entry name" value="PLANT INVERTASE/PECTIN METHYLESTERASE INHIBITOR SUPERFAMILY PROTEIN"/>
    <property type="match status" value="1"/>
</dbReference>
<dbReference type="InterPro" id="IPR035513">
    <property type="entry name" value="Invertase/methylesterase_inhib"/>
</dbReference>
<dbReference type="KEGG" id="crb:17876908"/>
<name>R0GNJ0_9BRAS</name>
<protein>
    <recommendedName>
        <fullName evidence="2">Pectinesterase inhibitor domain-containing protein</fullName>
    </recommendedName>
</protein>
<proteinExistence type="predicted"/>
<evidence type="ECO:0000256" key="1">
    <source>
        <dbReference type="SAM" id="SignalP"/>
    </source>
</evidence>
<dbReference type="Proteomes" id="UP000029121">
    <property type="component" value="Unassembled WGS sequence"/>
</dbReference>
<dbReference type="STRING" id="81985.R0GNJ0"/>
<keyword evidence="1" id="KW-0732">Signal</keyword>
<sequence length="175" mass="18499">MASSIYCFGIVSLAVLLPFLLHSASATSYIDDICHSVADKAYCVKTLSAYPPVASAPSKFEAAVATLKLGESYADKTAEFAGKAAKEDPKLKKVLEDCQDEFVDISGSLKGAALQLRDEPELANYAVMRCYDSTTRVTNLIGKNTDKASKTVIAMTMVLGKYIALGIGATVAEGG</sequence>
<dbReference type="EMBL" id="KB870812">
    <property type="protein sequence ID" value="EOA12758.1"/>
    <property type="molecule type" value="Genomic_DNA"/>
</dbReference>
<dbReference type="NCBIfam" id="TIGR01614">
    <property type="entry name" value="PME_inhib"/>
    <property type="match status" value="1"/>
</dbReference>